<name>B2FI04_STRMK</name>
<protein>
    <submittedName>
        <fullName evidence="5">DeoR family regulatory protein</fullName>
    </submittedName>
</protein>
<evidence type="ECO:0000259" key="4">
    <source>
        <dbReference type="Pfam" id="PF25583"/>
    </source>
</evidence>
<dbReference type="AlphaFoldDB" id="B2FI04"/>
<dbReference type="InterPro" id="IPR036390">
    <property type="entry name" value="WH_DNA-bd_sf"/>
</dbReference>
<dbReference type="PROSITE" id="PS52050">
    <property type="entry name" value="WYL"/>
    <property type="match status" value="1"/>
</dbReference>
<proteinExistence type="predicted"/>
<dbReference type="InterPro" id="IPR026881">
    <property type="entry name" value="WYL_dom"/>
</dbReference>
<evidence type="ECO:0000259" key="2">
    <source>
        <dbReference type="Pfam" id="PF08279"/>
    </source>
</evidence>
<keyword evidence="6" id="KW-1185">Reference proteome</keyword>
<dbReference type="Gene3D" id="1.10.10.10">
    <property type="entry name" value="Winged helix-like DNA-binding domain superfamily/Winged helix DNA-binding domain"/>
    <property type="match status" value="1"/>
</dbReference>
<dbReference type="EnsemblBacteria" id="CAQ47518">
    <property type="protein sequence ID" value="CAQ47518"/>
    <property type="gene ID" value="Smlt4127"/>
</dbReference>
<evidence type="ECO:0000313" key="6">
    <source>
        <dbReference type="Proteomes" id="UP000008840"/>
    </source>
</evidence>
<evidence type="ECO:0000256" key="1">
    <source>
        <dbReference type="SAM" id="MobiDB-lite"/>
    </source>
</evidence>
<dbReference type="PANTHER" id="PTHR34580:SF3">
    <property type="entry name" value="PROTEIN PAFB"/>
    <property type="match status" value="1"/>
</dbReference>
<dbReference type="Pfam" id="PF13280">
    <property type="entry name" value="WYL"/>
    <property type="match status" value="1"/>
</dbReference>
<feature type="region of interest" description="Disordered" evidence="1">
    <location>
        <begin position="204"/>
        <end position="244"/>
    </location>
</feature>
<dbReference type="KEGG" id="sml:Smlt4127"/>
<feature type="domain" description="Helix-turn-helix type 11" evidence="2">
    <location>
        <begin position="254"/>
        <end position="309"/>
    </location>
</feature>
<dbReference type="InterPro" id="IPR013196">
    <property type="entry name" value="HTH_11"/>
</dbReference>
<dbReference type="InterPro" id="IPR057727">
    <property type="entry name" value="WCX_dom"/>
</dbReference>
<dbReference type="Pfam" id="PF25583">
    <property type="entry name" value="WCX"/>
    <property type="match status" value="1"/>
</dbReference>
<gene>
    <name evidence="5" type="ordered locus">Smlt4127</name>
</gene>
<dbReference type="InterPro" id="IPR051534">
    <property type="entry name" value="CBASS_pafABC_assoc_protein"/>
</dbReference>
<dbReference type="Pfam" id="PF08279">
    <property type="entry name" value="HTH_11"/>
    <property type="match status" value="1"/>
</dbReference>
<dbReference type="EMBL" id="AM743169">
    <property type="protein sequence ID" value="CAQ47518.1"/>
    <property type="molecule type" value="Genomic_DNA"/>
</dbReference>
<feature type="domain" description="WYL" evidence="3">
    <location>
        <begin position="392"/>
        <end position="459"/>
    </location>
</feature>
<dbReference type="Proteomes" id="UP000008840">
    <property type="component" value="Chromosome"/>
</dbReference>
<dbReference type="HOGENOM" id="CLU_477270_0_0_6"/>
<dbReference type="eggNOG" id="COG2378">
    <property type="taxonomic scope" value="Bacteria"/>
</dbReference>
<feature type="domain" description="WCX" evidence="4">
    <location>
        <begin position="489"/>
        <end position="563"/>
    </location>
</feature>
<evidence type="ECO:0000259" key="3">
    <source>
        <dbReference type="Pfam" id="PF13280"/>
    </source>
</evidence>
<dbReference type="PANTHER" id="PTHR34580">
    <property type="match status" value="1"/>
</dbReference>
<accession>B2FI04</accession>
<dbReference type="InterPro" id="IPR036388">
    <property type="entry name" value="WH-like_DNA-bd_sf"/>
</dbReference>
<reference evidence="5 6" key="1">
    <citation type="journal article" date="2008" name="Genome Biol.">
        <title>The complete genome, comparative and functional analysis of Stenotrophomonas maltophilia reveals an organism heavily shielded by drug resistance determinants.</title>
        <authorList>
            <person name="Crossman L.C."/>
            <person name="Gould V.C."/>
            <person name="Dow J.M."/>
            <person name="Vernikos G.S."/>
            <person name="Okazaki A."/>
            <person name="Sebaihia M."/>
            <person name="Saunders D."/>
            <person name="Arrowsmith C."/>
            <person name="Carver T."/>
            <person name="Peters N."/>
            <person name="Adlem E."/>
            <person name="Kerhornou A."/>
            <person name="Lord A."/>
            <person name="Murphy L."/>
            <person name="Seeger K."/>
            <person name="Squares R."/>
            <person name="Rutter S."/>
            <person name="Quail M.A."/>
            <person name="Rajandream M.A."/>
            <person name="Harris D."/>
            <person name="Churcher C."/>
            <person name="Bentley S.D."/>
            <person name="Parkhill J."/>
            <person name="Thomson N.R."/>
            <person name="Avison M.B."/>
        </authorList>
    </citation>
    <scope>NUCLEOTIDE SEQUENCE [LARGE SCALE GENOMIC DNA]</scope>
    <source>
        <strain evidence="5 6">K279a</strain>
    </source>
</reference>
<evidence type="ECO:0000313" key="5">
    <source>
        <dbReference type="EMBL" id="CAQ47518.1"/>
    </source>
</evidence>
<feature type="compositionally biased region" description="Basic and acidic residues" evidence="1">
    <location>
        <begin position="228"/>
        <end position="244"/>
    </location>
</feature>
<organism evidence="5 6">
    <name type="scientific">Stenotrophomonas maltophilia (strain K279a)</name>
    <dbReference type="NCBI Taxonomy" id="522373"/>
    <lineage>
        <taxon>Bacteria</taxon>
        <taxon>Pseudomonadati</taxon>
        <taxon>Pseudomonadota</taxon>
        <taxon>Gammaproteobacteria</taxon>
        <taxon>Lysobacterales</taxon>
        <taxon>Lysobacteraceae</taxon>
        <taxon>Stenotrophomonas</taxon>
        <taxon>Stenotrophomonas maltophilia group</taxon>
    </lineage>
</organism>
<sequence>MMAVRIDPRRASADVAADAYSGQIDTQCRVVEARIAQAQLEIAAVAAAAAHDLPWQALGVHPVLQAFAGLRAAQAVVTGLDSIQRLAAQVFGLQFGRQGVGRQGIAPLLQQARRGGSLADRTVGLQEHGVANDRLRPARGLHPEAVGGDEVHGTAHRLRRAQHLQLGMETVQGRKALAGAQYGLGRIGRGHGGFGPGRRRCAIAGSQQQAGQQGQGGQPAHRAFHGGGGDHDSPNVPHKTRDSDIIGGMDRYERITALHRLLKSARYPVTVATLQDKLGCSRATVYRDLAFLRDALMAPIEGDGEAGFRYQADESDRFELPGLWLSSEELHALLASQHLLARTGGGVLSSVLAPLQQRIESLLAAQAGVSNWPVDRVRVIPHRGRKFDEGSFRSVASAVLERRQLAFEYRARSTDEPTKRTVSPQRLTHYRDNWYLDAWDHDREALRSFAVDRIHKARVVDSTARDVADSELDEQLGASYGIFSGAPKGWATILFSAKAARWVADEHWHSKQQGRFLADGRYELKVPYSVSRELLMDVLHYGSDAEIVEPVMLREQAKALLELALSNYEKS</sequence>
<dbReference type="SUPFAM" id="SSF46785">
    <property type="entry name" value="Winged helix' DNA-binding domain"/>
    <property type="match status" value="1"/>
</dbReference>